<dbReference type="Proteomes" id="UP000072421">
    <property type="component" value="Chromosome"/>
</dbReference>
<gene>
    <name evidence="1" type="ORF">CFter6_4716</name>
</gene>
<sequence length="37" mass="4003">MAAGRGPVAGGIHQTWQQFETTFTSQGLLQRDIGTKL</sequence>
<name>A0A127PHK5_9BURK</name>
<protein>
    <submittedName>
        <fullName evidence="1">Uncharacterized protein</fullName>
    </submittedName>
</protein>
<evidence type="ECO:0000313" key="1">
    <source>
        <dbReference type="EMBL" id="AMO97299.1"/>
    </source>
</evidence>
<dbReference type="PATRIC" id="fig|158899.10.peg.4660"/>
<evidence type="ECO:0000313" key="2">
    <source>
        <dbReference type="Proteomes" id="UP000072421"/>
    </source>
</evidence>
<reference evidence="1 2" key="1">
    <citation type="submission" date="2015-11" db="EMBL/GenBank/DDBJ databases">
        <title>Exploring the genomic traits of fungus-feeding bacterial genus Collimonas.</title>
        <authorList>
            <person name="Song C."/>
            <person name="Schmidt R."/>
            <person name="de Jager V."/>
            <person name="Krzyzanowska D."/>
            <person name="Jongedijk E."/>
            <person name="Cankar K."/>
            <person name="Beekwilder J."/>
            <person name="van Veen A."/>
            <person name="de Boer W."/>
            <person name="van Veen J.A."/>
            <person name="Garbeva P."/>
        </authorList>
    </citation>
    <scope>NUCLEOTIDE SEQUENCE [LARGE SCALE GENOMIC DNA]</scope>
    <source>
        <strain evidence="1 2">Ter6</strain>
    </source>
</reference>
<organism evidence="1">
    <name type="scientific">Collimonas fungivorans</name>
    <dbReference type="NCBI Taxonomy" id="158899"/>
    <lineage>
        <taxon>Bacteria</taxon>
        <taxon>Pseudomonadati</taxon>
        <taxon>Pseudomonadota</taxon>
        <taxon>Betaproteobacteria</taxon>
        <taxon>Burkholderiales</taxon>
        <taxon>Oxalobacteraceae</taxon>
        <taxon>Collimonas</taxon>
    </lineage>
</organism>
<dbReference type="EMBL" id="CP013232">
    <property type="protein sequence ID" value="AMO97299.1"/>
    <property type="molecule type" value="Genomic_DNA"/>
</dbReference>
<proteinExistence type="predicted"/>
<accession>A0A127PHK5</accession>
<dbReference type="AlphaFoldDB" id="A0A127PHK5"/>